<sequence>MCSRRYTVVADLFQNRKCTVEDIQLLQMDESNGTEIGRTIKKFPLLTPREYILAWRLCKGIYRNFYCYCKECDHHLAPRQKKYVRVGQQGICFGSKSEIFPWY</sequence>
<gene>
    <name evidence="1" type="ORF">L6452_43937</name>
</gene>
<evidence type="ECO:0000313" key="1">
    <source>
        <dbReference type="EMBL" id="KAI3665313.1"/>
    </source>
</evidence>
<reference evidence="2" key="1">
    <citation type="journal article" date="2022" name="Mol. Ecol. Resour.">
        <title>The genomes of chicory, endive, great burdock and yacon provide insights into Asteraceae palaeo-polyploidization history and plant inulin production.</title>
        <authorList>
            <person name="Fan W."/>
            <person name="Wang S."/>
            <person name="Wang H."/>
            <person name="Wang A."/>
            <person name="Jiang F."/>
            <person name="Liu H."/>
            <person name="Zhao H."/>
            <person name="Xu D."/>
            <person name="Zhang Y."/>
        </authorList>
    </citation>
    <scope>NUCLEOTIDE SEQUENCE [LARGE SCALE GENOMIC DNA]</scope>
    <source>
        <strain evidence="2">cv. Niubang</strain>
    </source>
</reference>
<organism evidence="1 2">
    <name type="scientific">Arctium lappa</name>
    <name type="common">Greater burdock</name>
    <name type="synonym">Lappa major</name>
    <dbReference type="NCBI Taxonomy" id="4217"/>
    <lineage>
        <taxon>Eukaryota</taxon>
        <taxon>Viridiplantae</taxon>
        <taxon>Streptophyta</taxon>
        <taxon>Embryophyta</taxon>
        <taxon>Tracheophyta</taxon>
        <taxon>Spermatophyta</taxon>
        <taxon>Magnoliopsida</taxon>
        <taxon>eudicotyledons</taxon>
        <taxon>Gunneridae</taxon>
        <taxon>Pentapetalae</taxon>
        <taxon>asterids</taxon>
        <taxon>campanulids</taxon>
        <taxon>Asterales</taxon>
        <taxon>Asteraceae</taxon>
        <taxon>Carduoideae</taxon>
        <taxon>Cardueae</taxon>
        <taxon>Arctiinae</taxon>
        <taxon>Arctium</taxon>
    </lineage>
</organism>
<dbReference type="EMBL" id="CM042064">
    <property type="protein sequence ID" value="KAI3665313.1"/>
    <property type="molecule type" value="Genomic_DNA"/>
</dbReference>
<proteinExistence type="predicted"/>
<reference evidence="1 2" key="2">
    <citation type="journal article" date="2022" name="Mol. Ecol. Resour.">
        <title>The genomes of chicory, endive, great burdock and yacon provide insights into Asteraceae paleo-polyploidization history and plant inulin production.</title>
        <authorList>
            <person name="Fan W."/>
            <person name="Wang S."/>
            <person name="Wang H."/>
            <person name="Wang A."/>
            <person name="Jiang F."/>
            <person name="Liu H."/>
            <person name="Zhao H."/>
            <person name="Xu D."/>
            <person name="Zhang Y."/>
        </authorList>
    </citation>
    <scope>NUCLEOTIDE SEQUENCE [LARGE SCALE GENOMIC DNA]</scope>
    <source>
        <strain evidence="2">cv. Niubang</strain>
    </source>
</reference>
<protein>
    <submittedName>
        <fullName evidence="1">Uncharacterized protein</fullName>
    </submittedName>
</protein>
<evidence type="ECO:0000313" key="2">
    <source>
        <dbReference type="Proteomes" id="UP001055879"/>
    </source>
</evidence>
<comment type="caution">
    <text evidence="1">The sequence shown here is derived from an EMBL/GenBank/DDBJ whole genome shotgun (WGS) entry which is preliminary data.</text>
</comment>
<name>A0ACB8XEU3_ARCLA</name>
<keyword evidence="2" id="KW-1185">Reference proteome</keyword>
<accession>A0ACB8XEU3</accession>
<dbReference type="Proteomes" id="UP001055879">
    <property type="component" value="Linkage Group LG18"/>
</dbReference>